<dbReference type="InterPro" id="IPR006665">
    <property type="entry name" value="OmpA-like"/>
</dbReference>
<dbReference type="KEGG" id="mtim:DIR46_07670"/>
<evidence type="ECO:0000313" key="6">
    <source>
        <dbReference type="Proteomes" id="UP000245820"/>
    </source>
</evidence>
<dbReference type="RefSeq" id="WP_109344710.1">
    <property type="nucleotide sequence ID" value="NZ_CP029343.1"/>
</dbReference>
<feature type="region of interest" description="Disordered" evidence="2">
    <location>
        <begin position="402"/>
        <end position="430"/>
    </location>
</feature>
<keyword evidence="3" id="KW-0812">Transmembrane</keyword>
<dbReference type="NCBIfam" id="TIGR03350">
    <property type="entry name" value="type_VI_ompA"/>
    <property type="match status" value="1"/>
</dbReference>
<evidence type="ECO:0000256" key="2">
    <source>
        <dbReference type="SAM" id="MobiDB-lite"/>
    </source>
</evidence>
<dbReference type="NCBIfam" id="NF038228">
    <property type="entry name" value="IcmH_DotU_IVB"/>
    <property type="match status" value="1"/>
</dbReference>
<evidence type="ECO:0000313" key="5">
    <source>
        <dbReference type="EMBL" id="AWL04325.1"/>
    </source>
</evidence>
<dbReference type="Pfam" id="PF09850">
    <property type="entry name" value="DotU"/>
    <property type="match status" value="1"/>
</dbReference>
<evidence type="ECO:0000259" key="4">
    <source>
        <dbReference type="PROSITE" id="PS51123"/>
    </source>
</evidence>
<feature type="compositionally biased region" description="Pro residues" evidence="2">
    <location>
        <begin position="23"/>
        <end position="32"/>
    </location>
</feature>
<dbReference type="GO" id="GO:0016020">
    <property type="term" value="C:membrane"/>
    <property type="evidence" value="ECO:0007669"/>
    <property type="project" value="UniProtKB-UniRule"/>
</dbReference>
<dbReference type="Pfam" id="PF00691">
    <property type="entry name" value="OmpA"/>
    <property type="match status" value="1"/>
</dbReference>
<feature type="transmembrane region" description="Helical" evidence="3">
    <location>
        <begin position="238"/>
        <end position="260"/>
    </location>
</feature>
<dbReference type="PROSITE" id="PS51123">
    <property type="entry name" value="OMPA_2"/>
    <property type="match status" value="1"/>
</dbReference>
<evidence type="ECO:0000256" key="1">
    <source>
        <dbReference type="PROSITE-ProRule" id="PRU00473"/>
    </source>
</evidence>
<feature type="region of interest" description="Disordered" evidence="2">
    <location>
        <begin position="1"/>
        <end position="50"/>
    </location>
</feature>
<protein>
    <submittedName>
        <fullName evidence="5">Type VI secretion system protein TssL</fullName>
    </submittedName>
</protein>
<dbReference type="CDD" id="cd07185">
    <property type="entry name" value="OmpA_C-like"/>
    <property type="match status" value="1"/>
</dbReference>
<accession>A0A2S2DG45</accession>
<feature type="domain" description="OmpA-like" evidence="4">
    <location>
        <begin position="318"/>
        <end position="439"/>
    </location>
</feature>
<sequence length="451" mass="48302">MNPHESHDAGQDPDRTLLVPRPGQRPPQPAAIPAPASTYTSAPVAPASRPLPPAPPGVGLNPLARAAAPLLELVVPLRTLATAPDLATLRAQLTDAVRRFESDARDARIDAETIAAARYALCTLVDETISSTPWGGGVWGRRSLLVEFHNEAWGGEKFFLVLQRLSADPRRHLDVLELMYLCLALGLEGRYRVLERGHEQLVLLRERLLALIGQQRGQREHDLSPHWRGHGRAQPRMLIWPPWVMAVCAGVVLLLLQLTYGALLNRASDPVYARMAALRAAPPARVVAAPVPAAGPTPLAAALALEIDAGQVAVSGNAERAVLTLRGDGGFASGSDEVSKRLLPVLERIGDVLRTQPGRVVVIGHTDDTRPSLSARLPSNFDLSKARARTVAALLAQRAGGAERFASEGRADTEPVAPNDSPANRARNRRVDIVVMAPTASTSPRQPAGLD</sequence>
<keyword evidence="1 3" id="KW-0472">Membrane</keyword>
<dbReference type="SUPFAM" id="SSF103088">
    <property type="entry name" value="OmpA-like"/>
    <property type="match status" value="1"/>
</dbReference>
<dbReference type="AlphaFoldDB" id="A0A2S2DG45"/>
<dbReference type="Gene3D" id="3.30.1330.60">
    <property type="entry name" value="OmpA-like domain"/>
    <property type="match status" value="1"/>
</dbReference>
<keyword evidence="3" id="KW-1133">Transmembrane helix</keyword>
<dbReference type="InterPro" id="IPR017733">
    <property type="entry name" value="OmpA-like_dom_proteobacteria"/>
</dbReference>
<evidence type="ECO:0000256" key="3">
    <source>
        <dbReference type="SAM" id="Phobius"/>
    </source>
</evidence>
<dbReference type="PANTHER" id="PTHR38033">
    <property type="entry name" value="MEMBRANE PROTEIN-RELATED"/>
    <property type="match status" value="1"/>
</dbReference>
<reference evidence="5 6" key="1">
    <citation type="submission" date="2018-05" db="EMBL/GenBank/DDBJ databases">
        <title>Complete genome sequence of Massilia oculi sp. nov. CCUG 43427T (=DSM 26321T), the type strain of M. oculi, and comparison with genome sequences of other Massilia strains.</title>
        <authorList>
            <person name="Zhu B."/>
        </authorList>
    </citation>
    <scope>NUCLEOTIDE SEQUENCE [LARGE SCALE GENOMIC DNA]</scope>
    <source>
        <strain evidence="5 6">CCUG 43427</strain>
    </source>
</reference>
<dbReference type="EMBL" id="CP029343">
    <property type="protein sequence ID" value="AWL04325.1"/>
    <property type="molecule type" value="Genomic_DNA"/>
</dbReference>
<dbReference type="InterPro" id="IPR017732">
    <property type="entry name" value="T4/T6SS_DotU"/>
</dbReference>
<dbReference type="PANTHER" id="PTHR38033:SF1">
    <property type="entry name" value="DOTU FAMILY TYPE IV_VI SECRETION SYSTEM PROTEIN"/>
    <property type="match status" value="1"/>
</dbReference>
<dbReference type="InterPro" id="IPR038522">
    <property type="entry name" value="T4/T6SS_DotU_sf"/>
</dbReference>
<dbReference type="Gene3D" id="1.25.40.590">
    <property type="entry name" value="Type IV / VI secretion system, DotU"/>
    <property type="match status" value="1"/>
</dbReference>
<name>A0A2S2DG45_9BURK</name>
<organism evidence="5 6">
    <name type="scientific">Massilia oculi</name>
    <dbReference type="NCBI Taxonomy" id="945844"/>
    <lineage>
        <taxon>Bacteria</taxon>
        <taxon>Pseudomonadati</taxon>
        <taxon>Pseudomonadota</taxon>
        <taxon>Betaproteobacteria</taxon>
        <taxon>Burkholderiales</taxon>
        <taxon>Oxalobacteraceae</taxon>
        <taxon>Telluria group</taxon>
        <taxon>Massilia</taxon>
    </lineage>
</organism>
<dbReference type="InterPro" id="IPR036737">
    <property type="entry name" value="OmpA-like_sf"/>
</dbReference>
<feature type="compositionally biased region" description="Basic and acidic residues" evidence="2">
    <location>
        <begin position="1"/>
        <end position="15"/>
    </location>
</feature>
<feature type="compositionally biased region" description="Low complexity" evidence="2">
    <location>
        <begin position="33"/>
        <end position="48"/>
    </location>
</feature>
<dbReference type="Proteomes" id="UP000245820">
    <property type="component" value="Chromosome"/>
</dbReference>
<proteinExistence type="predicted"/>
<dbReference type="OrthoDB" id="345640at2"/>
<dbReference type="NCBIfam" id="TIGR03349">
    <property type="entry name" value="IV_VI_DotU"/>
    <property type="match status" value="1"/>
</dbReference>
<gene>
    <name evidence="5" type="primary">tssL</name>
    <name evidence="5" type="ORF">DIR46_07670</name>
</gene>
<keyword evidence="6" id="KW-1185">Reference proteome</keyword>